<keyword evidence="3 6" id="KW-0067">ATP-binding</keyword>
<dbReference type="AlphaFoldDB" id="A0A0B3WQ15"/>
<dbReference type="GO" id="GO:0006508">
    <property type="term" value="P:proteolysis"/>
    <property type="evidence" value="ECO:0007669"/>
    <property type="project" value="UniProtKB-KW"/>
</dbReference>
<dbReference type="PANTHER" id="PTHR11638">
    <property type="entry name" value="ATP-DEPENDENT CLP PROTEASE"/>
    <property type="match status" value="1"/>
</dbReference>
<dbReference type="Pfam" id="PF00004">
    <property type="entry name" value="AAA"/>
    <property type="match status" value="1"/>
</dbReference>
<dbReference type="STRING" id="1577792.QX51_13095"/>
<gene>
    <name evidence="10" type="ORF">QX51_13095</name>
</gene>
<dbReference type="InterPro" id="IPR036628">
    <property type="entry name" value="Clp_N_dom_sf"/>
</dbReference>
<dbReference type="InterPro" id="IPR019489">
    <property type="entry name" value="Clp_ATPase_C"/>
</dbReference>
<keyword evidence="10" id="KW-0378">Hydrolase</keyword>
<dbReference type="InterPro" id="IPR050130">
    <property type="entry name" value="ClpA_ClpB"/>
</dbReference>
<dbReference type="Gene3D" id="4.10.860.10">
    <property type="entry name" value="UVR domain"/>
    <property type="match status" value="1"/>
</dbReference>
<dbReference type="PROSITE" id="PS50151">
    <property type="entry name" value="UVR"/>
    <property type="match status" value="1"/>
</dbReference>
<evidence type="ECO:0000256" key="7">
    <source>
        <dbReference type="SAM" id="Coils"/>
    </source>
</evidence>
<sequence>MKMYFNRFTQRAKTAIDLGVESAKSFGHKIVGTEHLLLGLLKEKDGIAAKVLNKLGVTEDILENKIIEIEGKNDITATEVTLSPRSKQILELSGAFANKLKTNYIGTEHILLALAQEGEGLGMRILASLNIDSRDIAESIIDMMGIDNYSIEPKKVNKANSTQDSTSSKLLDKYGRNLTESAKQDKIDPVIGRKKEIERIIQILSRRTKNNPVLIGDPGVGKTAIAEGLAIDIAEGRVPDTLKDKILYTLDMGSLLAGAKYRGEFEERIKQVIDEVIKKGNIVLFIDEMHTIIGAGATGEGSIDASNILKPCLARGEIQVIGATTIDEYRKHVEKDSGLERRFQSVLIEEPTKEDTIEILKGLRDKYEAHHKVKITDESIKASVELSVRYITDRFLPDKAIDLIDEAASKVRLKENTPPKEIKDLEDKINSIKKEKEESVRGQNFEKAAKLRDEQRKTQEQLEKIRDRWNKSSKYANVVDEEVIAEVVGLWTGIPVNRMMEEETERLLKLEDILHERVIGQEQAIKSICTAIRRARAGLKDPNRPIGSFLFLGPTGVGKTELSKALAEAEFGDENQIVRIDMSEYMEKHSVSRLIGSPPGYVGYDEGGQLTEKVRRHPYSVVLFDEIEKAHPDVFNILLQILDDGRLTDSKGRTVDFKNTILIMTSNVGAKTIKKQKTLGFGIPNAETQEKDEYEKMKENIMSELKKQFRPEFLNRIDDIIVFHSLNKDDISKIVKLMCKTLIARLEEMTIKLEMDEEAIDLIAKSGFDLEYGARPLKRSIQKELENELSELILQGTIKSGDVVEATVKEGKMSFEVK</sequence>
<dbReference type="SMART" id="SM01086">
    <property type="entry name" value="ClpB_D2-small"/>
    <property type="match status" value="1"/>
</dbReference>
<dbReference type="EMBL" id="JWHR01000111">
    <property type="protein sequence ID" value="KHS56600.1"/>
    <property type="molecule type" value="Genomic_DNA"/>
</dbReference>
<evidence type="ECO:0000259" key="8">
    <source>
        <dbReference type="PROSITE" id="PS50151"/>
    </source>
</evidence>
<dbReference type="Gene3D" id="3.40.50.300">
    <property type="entry name" value="P-loop containing nucleotide triphosphate hydrolases"/>
    <property type="match status" value="2"/>
</dbReference>
<dbReference type="Gene3D" id="1.10.8.60">
    <property type="match status" value="2"/>
</dbReference>
<dbReference type="Pfam" id="PF07724">
    <property type="entry name" value="AAA_2"/>
    <property type="match status" value="1"/>
</dbReference>
<dbReference type="InterPro" id="IPR028299">
    <property type="entry name" value="ClpA/B_CS2"/>
</dbReference>
<dbReference type="Pfam" id="PF02861">
    <property type="entry name" value="Clp_N"/>
    <property type="match status" value="1"/>
</dbReference>
<keyword evidence="7" id="KW-0175">Coiled coil</keyword>
<dbReference type="GO" id="GO:0016887">
    <property type="term" value="F:ATP hydrolysis activity"/>
    <property type="evidence" value="ECO:0007669"/>
    <property type="project" value="InterPro"/>
</dbReference>
<dbReference type="InterPro" id="IPR001270">
    <property type="entry name" value="ClpA/B"/>
</dbReference>
<dbReference type="GO" id="GO:0008233">
    <property type="term" value="F:peptidase activity"/>
    <property type="evidence" value="ECO:0007669"/>
    <property type="project" value="UniProtKB-KW"/>
</dbReference>
<evidence type="ECO:0000256" key="2">
    <source>
        <dbReference type="ARBA" id="ARBA00022741"/>
    </source>
</evidence>
<dbReference type="InterPro" id="IPR004176">
    <property type="entry name" value="Clp_R_N"/>
</dbReference>
<dbReference type="Pfam" id="PF17871">
    <property type="entry name" value="AAA_lid_9"/>
    <property type="match status" value="1"/>
</dbReference>
<dbReference type="OrthoDB" id="9803641at2"/>
<accession>A0A0B3WQ15</accession>
<keyword evidence="4 6" id="KW-0143">Chaperone</keyword>
<dbReference type="SMART" id="SM00382">
    <property type="entry name" value="AAA"/>
    <property type="match status" value="2"/>
</dbReference>
<dbReference type="GO" id="GO:0005524">
    <property type="term" value="F:ATP binding"/>
    <property type="evidence" value="ECO:0007669"/>
    <property type="project" value="UniProtKB-KW"/>
</dbReference>
<reference evidence="10 11" key="1">
    <citation type="submission" date="2014-12" db="EMBL/GenBank/DDBJ databases">
        <title>Draft genome sequence of Terrisporobacter sp. 08-306576, isolated from the blood culture of a bacteremia patient.</title>
        <authorList>
            <person name="Lund L.C."/>
            <person name="Sydenham T.V."/>
            <person name="Hogh S.V."/>
            <person name="Skov M.N."/>
            <person name="Kemp M."/>
            <person name="Justesen U.S."/>
        </authorList>
    </citation>
    <scope>NUCLEOTIDE SEQUENCE [LARGE SCALE GENOMIC DNA]</scope>
    <source>
        <strain evidence="10 11">08-306576</strain>
    </source>
</reference>
<keyword evidence="10" id="KW-0645">Protease</keyword>
<dbReference type="GO" id="GO:0005737">
    <property type="term" value="C:cytoplasm"/>
    <property type="evidence" value="ECO:0007669"/>
    <property type="project" value="TreeGrafter"/>
</dbReference>
<evidence type="ECO:0000256" key="5">
    <source>
        <dbReference type="PROSITE-ProRule" id="PRU01251"/>
    </source>
</evidence>
<dbReference type="PRINTS" id="PR00300">
    <property type="entry name" value="CLPPROTEASEA"/>
</dbReference>
<proteinExistence type="inferred from homology"/>
<comment type="caution">
    <text evidence="10">The sequence shown here is derived from an EMBL/GenBank/DDBJ whole genome shotgun (WGS) entry which is preliminary data.</text>
</comment>
<dbReference type="Pfam" id="PF10431">
    <property type="entry name" value="ClpB_D2-small"/>
    <property type="match status" value="1"/>
</dbReference>
<dbReference type="InterPro" id="IPR018368">
    <property type="entry name" value="ClpA/B_CS1"/>
</dbReference>
<dbReference type="InterPro" id="IPR003593">
    <property type="entry name" value="AAA+_ATPase"/>
</dbReference>
<dbReference type="SUPFAM" id="SSF52540">
    <property type="entry name" value="P-loop containing nucleoside triphosphate hydrolases"/>
    <property type="match status" value="2"/>
</dbReference>
<dbReference type="PROSITE" id="PS00871">
    <property type="entry name" value="CLPAB_2"/>
    <property type="match status" value="1"/>
</dbReference>
<feature type="domain" description="Clp R" evidence="9">
    <location>
        <begin position="5"/>
        <end position="146"/>
    </location>
</feature>
<dbReference type="GO" id="GO:0034605">
    <property type="term" value="P:cellular response to heat"/>
    <property type="evidence" value="ECO:0007669"/>
    <property type="project" value="TreeGrafter"/>
</dbReference>
<dbReference type="FunFam" id="3.40.50.300:FF:000010">
    <property type="entry name" value="Chaperone clpB 1, putative"/>
    <property type="match status" value="1"/>
</dbReference>
<evidence type="ECO:0000313" key="10">
    <source>
        <dbReference type="EMBL" id="KHS56600.1"/>
    </source>
</evidence>
<dbReference type="SUPFAM" id="SSF81923">
    <property type="entry name" value="Double Clp-N motif"/>
    <property type="match status" value="1"/>
</dbReference>
<name>A0A0B3WQ15_9FIRM</name>
<evidence type="ECO:0000256" key="4">
    <source>
        <dbReference type="ARBA" id="ARBA00023186"/>
    </source>
</evidence>
<comment type="similarity">
    <text evidence="6">Belongs to the ClpA/ClpB family.</text>
</comment>
<feature type="coiled-coil region" evidence="7">
    <location>
        <begin position="422"/>
        <end position="468"/>
    </location>
</feature>
<dbReference type="InterPro" id="IPR041546">
    <property type="entry name" value="ClpA/ClpB_AAA_lid"/>
</dbReference>
<feature type="domain" description="UVR" evidence="8">
    <location>
        <begin position="426"/>
        <end position="461"/>
    </location>
</feature>
<dbReference type="InterPro" id="IPR001943">
    <property type="entry name" value="UVR_dom"/>
</dbReference>
<keyword evidence="1 5" id="KW-0677">Repeat</keyword>
<dbReference type="FunFam" id="3.40.50.300:FF:000025">
    <property type="entry name" value="ATP-dependent Clp protease subunit"/>
    <property type="match status" value="1"/>
</dbReference>
<dbReference type="CDD" id="cd00009">
    <property type="entry name" value="AAA"/>
    <property type="match status" value="1"/>
</dbReference>
<dbReference type="InterPro" id="IPR027417">
    <property type="entry name" value="P-loop_NTPase"/>
</dbReference>
<evidence type="ECO:0000256" key="6">
    <source>
        <dbReference type="RuleBase" id="RU004432"/>
    </source>
</evidence>
<dbReference type="InterPro" id="IPR003959">
    <property type="entry name" value="ATPase_AAA_core"/>
</dbReference>
<dbReference type="Proteomes" id="UP000031189">
    <property type="component" value="Unassembled WGS sequence"/>
</dbReference>
<dbReference type="CDD" id="cd19499">
    <property type="entry name" value="RecA-like_ClpB_Hsp104-like"/>
    <property type="match status" value="1"/>
</dbReference>
<dbReference type="PROSITE" id="PS51903">
    <property type="entry name" value="CLP_R"/>
    <property type="match status" value="1"/>
</dbReference>
<evidence type="ECO:0000259" key="9">
    <source>
        <dbReference type="PROSITE" id="PS51903"/>
    </source>
</evidence>
<evidence type="ECO:0000256" key="3">
    <source>
        <dbReference type="ARBA" id="ARBA00022840"/>
    </source>
</evidence>
<dbReference type="PANTHER" id="PTHR11638:SF18">
    <property type="entry name" value="HEAT SHOCK PROTEIN 104"/>
    <property type="match status" value="1"/>
</dbReference>
<organism evidence="10 11">
    <name type="scientific">Terrisporobacter othiniensis</name>
    <dbReference type="NCBI Taxonomy" id="1577792"/>
    <lineage>
        <taxon>Bacteria</taxon>
        <taxon>Bacillati</taxon>
        <taxon>Bacillota</taxon>
        <taxon>Clostridia</taxon>
        <taxon>Peptostreptococcales</taxon>
        <taxon>Peptostreptococcaceae</taxon>
        <taxon>Terrisporobacter</taxon>
    </lineage>
</organism>
<keyword evidence="11" id="KW-1185">Reference proteome</keyword>
<dbReference type="Gene3D" id="1.10.1780.10">
    <property type="entry name" value="Clp, N-terminal domain"/>
    <property type="match status" value="1"/>
</dbReference>
<evidence type="ECO:0000313" key="11">
    <source>
        <dbReference type="Proteomes" id="UP000031189"/>
    </source>
</evidence>
<evidence type="ECO:0000256" key="1">
    <source>
        <dbReference type="ARBA" id="ARBA00022737"/>
    </source>
</evidence>
<keyword evidence="2 6" id="KW-0547">Nucleotide-binding</keyword>
<protein>
    <submittedName>
        <fullName evidence="10">Clp protease ClpX</fullName>
    </submittedName>
</protein>
<dbReference type="PROSITE" id="PS00870">
    <property type="entry name" value="CLPAB_1"/>
    <property type="match status" value="1"/>
</dbReference>